<protein>
    <recommendedName>
        <fullName evidence="4">C2H2-type domain-containing protein</fullName>
    </recommendedName>
</protein>
<evidence type="ECO:0000313" key="2">
    <source>
        <dbReference type="EMBL" id="RPB24679.1"/>
    </source>
</evidence>
<dbReference type="AlphaFoldDB" id="A0A3N4LT14"/>
<dbReference type="InParanoid" id="A0A3N4LT14"/>
<evidence type="ECO:0000256" key="1">
    <source>
        <dbReference type="SAM" id="MobiDB-lite"/>
    </source>
</evidence>
<reference evidence="2 3" key="1">
    <citation type="journal article" date="2018" name="Nat. Ecol. Evol.">
        <title>Pezizomycetes genomes reveal the molecular basis of ectomycorrhizal truffle lifestyle.</title>
        <authorList>
            <person name="Murat C."/>
            <person name="Payen T."/>
            <person name="Noel B."/>
            <person name="Kuo A."/>
            <person name="Morin E."/>
            <person name="Chen J."/>
            <person name="Kohler A."/>
            <person name="Krizsan K."/>
            <person name="Balestrini R."/>
            <person name="Da Silva C."/>
            <person name="Montanini B."/>
            <person name="Hainaut M."/>
            <person name="Levati E."/>
            <person name="Barry K.W."/>
            <person name="Belfiori B."/>
            <person name="Cichocki N."/>
            <person name="Clum A."/>
            <person name="Dockter R.B."/>
            <person name="Fauchery L."/>
            <person name="Guy J."/>
            <person name="Iotti M."/>
            <person name="Le Tacon F."/>
            <person name="Lindquist E.A."/>
            <person name="Lipzen A."/>
            <person name="Malagnac F."/>
            <person name="Mello A."/>
            <person name="Molinier V."/>
            <person name="Miyauchi S."/>
            <person name="Poulain J."/>
            <person name="Riccioni C."/>
            <person name="Rubini A."/>
            <person name="Sitrit Y."/>
            <person name="Splivallo R."/>
            <person name="Traeger S."/>
            <person name="Wang M."/>
            <person name="Zifcakova L."/>
            <person name="Wipf D."/>
            <person name="Zambonelli A."/>
            <person name="Paolocci F."/>
            <person name="Nowrousian M."/>
            <person name="Ottonello S."/>
            <person name="Baldrian P."/>
            <person name="Spatafora J.W."/>
            <person name="Henrissat B."/>
            <person name="Nagy L.G."/>
            <person name="Aury J.M."/>
            <person name="Wincker P."/>
            <person name="Grigoriev I.V."/>
            <person name="Bonfante P."/>
            <person name="Martin F.M."/>
        </authorList>
    </citation>
    <scope>NUCLEOTIDE SEQUENCE [LARGE SCALE GENOMIC DNA]</scope>
    <source>
        <strain evidence="2 3">ATCC MYA-4762</strain>
    </source>
</reference>
<organism evidence="2 3">
    <name type="scientific">Terfezia boudieri ATCC MYA-4762</name>
    <dbReference type="NCBI Taxonomy" id="1051890"/>
    <lineage>
        <taxon>Eukaryota</taxon>
        <taxon>Fungi</taxon>
        <taxon>Dikarya</taxon>
        <taxon>Ascomycota</taxon>
        <taxon>Pezizomycotina</taxon>
        <taxon>Pezizomycetes</taxon>
        <taxon>Pezizales</taxon>
        <taxon>Pezizaceae</taxon>
        <taxon>Terfezia</taxon>
    </lineage>
</organism>
<evidence type="ECO:0000313" key="3">
    <source>
        <dbReference type="Proteomes" id="UP000267821"/>
    </source>
</evidence>
<dbReference type="OrthoDB" id="5384929at2759"/>
<name>A0A3N4LT14_9PEZI</name>
<proteinExistence type="predicted"/>
<gene>
    <name evidence="2" type="ORF">L211DRAFT_142271</name>
</gene>
<evidence type="ECO:0008006" key="4">
    <source>
        <dbReference type="Google" id="ProtNLM"/>
    </source>
</evidence>
<feature type="region of interest" description="Disordered" evidence="1">
    <location>
        <begin position="419"/>
        <end position="446"/>
    </location>
</feature>
<accession>A0A3N4LT14</accession>
<dbReference type="Proteomes" id="UP000267821">
    <property type="component" value="Unassembled WGS sequence"/>
</dbReference>
<keyword evidence="3" id="KW-1185">Reference proteome</keyword>
<dbReference type="EMBL" id="ML121540">
    <property type="protein sequence ID" value="RPB24679.1"/>
    <property type="molecule type" value="Genomic_DNA"/>
</dbReference>
<sequence>MPRNQRPGHVLSEPICAHAQTQPAAADVNHSGFIPAHGERFHNSMDNLDHVFPMGNSEYLVNGGGYLLAQADGHEYFYAGPQDHHRFDRRTSETVIPLPAASKDNGFVVARQRKSNRRQEKKLIICQFLDYKCEFMMAKDHGIFKNYAELKEDALRHLNGFQCKICGKRFGKRYGKKRHSEGRISPCTPLEGGNNQGWLSPEFEAAIVELEKAKKAANVMAAIHKCIKLCDWKPRLRTLEEAQRRLSLHDSLVAVATDQRRATTSPDHKAWSPQATVIQNSSHLPGPASGFRQDILVNETIEQSSECQEPGKAINNTSLAASSTMDNIYMNYVPGEMELNQIPQGPHVDTNINFEHVEFLSITEEEPPRLAQHPFEYWDFSGEGRPTTPDTVTVNAMPKGSNPYYSQHSPTQDLTGRYASAQHQGASEHDPSVEDVDNQELQTLSSEPHSSIWLSMAQLWELRC</sequence>